<evidence type="ECO:0000313" key="6">
    <source>
        <dbReference type="Proteomes" id="UP000070258"/>
    </source>
</evidence>
<reference evidence="6" key="2">
    <citation type="submission" date="2016-02" db="EMBL/GenBank/DDBJ databases">
        <authorList>
            <person name="Wen L."/>
            <person name="He K."/>
            <person name="Yang H."/>
        </authorList>
    </citation>
    <scope>NUCLEOTIDE SEQUENCE [LARGE SCALE GENOMIC DNA]</scope>
    <source>
        <strain evidence="6">JCM 15929</strain>
    </source>
</reference>
<dbReference type="InterPro" id="IPR036452">
    <property type="entry name" value="Ribo_hydro-like"/>
</dbReference>
<dbReference type="Pfam" id="PF01156">
    <property type="entry name" value="IU_nuc_hydro"/>
    <property type="match status" value="1"/>
</dbReference>
<keyword evidence="1 5" id="KW-0378">Hydrolase</keyword>
<dbReference type="AlphaFoldDB" id="A0A138AWW2"/>
<gene>
    <name evidence="5" type="ORF">AXK60_03420</name>
    <name evidence="4" type="ORF">AXK61_00850</name>
</gene>
<dbReference type="Gene3D" id="3.90.245.10">
    <property type="entry name" value="Ribonucleoside hydrolase-like"/>
    <property type="match status" value="1"/>
</dbReference>
<dbReference type="OrthoDB" id="9797882at2"/>
<sequence length="345" mass="36701">MTETKILFDCDTGIDDSIALLYLLSKPEVNLLGIVSSAGNVPAPQVVENNLGWLELLGRSDIDVFVGSDAPLATPLMTTEETHGPFGVGYADLPTPGRGPSDVPGAQAWSDLTRAHPGEVVALVTGPCTNLALALRDDPGILTRLRRLVIMGGVFWHPGNTTPTSEWNVAVDPEALWEVLRAYGELDGTGTPLPILCPLDLTETIELTPDHVVRLADAAGSGPAEVLSPEDPDGTRSAASDRVIRAASDAIRFYFEFHRDHDLGYIAHMHDPFAAAVALDPAIAETRSFPVDVELTGSLTRGTTVADVHGAWNRPDTAQIAVATDQTAFFDDLVDSIAGLARGRD</sequence>
<dbReference type="Proteomes" id="UP000070409">
    <property type="component" value="Unassembled WGS sequence"/>
</dbReference>
<dbReference type="InterPro" id="IPR023186">
    <property type="entry name" value="IUNH"/>
</dbReference>
<proteinExistence type="predicted"/>
<dbReference type="InterPro" id="IPR001910">
    <property type="entry name" value="Inosine/uridine_hydrolase_dom"/>
</dbReference>
<dbReference type="GO" id="GO:0006152">
    <property type="term" value="P:purine nucleoside catabolic process"/>
    <property type="evidence" value="ECO:0007669"/>
    <property type="project" value="TreeGrafter"/>
</dbReference>
<evidence type="ECO:0000256" key="1">
    <source>
        <dbReference type="ARBA" id="ARBA00022801"/>
    </source>
</evidence>
<dbReference type="GO" id="GO:0005829">
    <property type="term" value="C:cytosol"/>
    <property type="evidence" value="ECO:0007669"/>
    <property type="project" value="TreeGrafter"/>
</dbReference>
<protein>
    <submittedName>
        <fullName evidence="5">Nucleoside hydrolase</fullName>
    </submittedName>
</protein>
<dbReference type="Proteomes" id="UP000070258">
    <property type="component" value="Unassembled WGS sequence"/>
</dbReference>
<organism evidence="5 6">
    <name type="scientific">Tsukamurella pseudospumae</name>
    <dbReference type="NCBI Taxonomy" id="239498"/>
    <lineage>
        <taxon>Bacteria</taxon>
        <taxon>Bacillati</taxon>
        <taxon>Actinomycetota</taxon>
        <taxon>Actinomycetes</taxon>
        <taxon>Mycobacteriales</taxon>
        <taxon>Tsukamurellaceae</taxon>
        <taxon>Tsukamurella</taxon>
    </lineage>
</organism>
<feature type="domain" description="Inosine/uridine-preferring nucleoside hydrolase" evidence="3">
    <location>
        <begin position="6"/>
        <end position="331"/>
    </location>
</feature>
<accession>A0A138AWW2</accession>
<dbReference type="EMBL" id="LSRF01000001">
    <property type="protein sequence ID" value="KXP14931.1"/>
    <property type="molecule type" value="Genomic_DNA"/>
</dbReference>
<dbReference type="RefSeq" id="WP_068569543.1">
    <property type="nucleotide sequence ID" value="NZ_LSRE01000001.1"/>
</dbReference>
<evidence type="ECO:0000313" key="5">
    <source>
        <dbReference type="EMBL" id="KXP14931.1"/>
    </source>
</evidence>
<evidence type="ECO:0000313" key="4">
    <source>
        <dbReference type="EMBL" id="KXP01395.1"/>
    </source>
</evidence>
<dbReference type="PANTHER" id="PTHR12304:SF4">
    <property type="entry name" value="URIDINE NUCLEOSIDASE"/>
    <property type="match status" value="1"/>
</dbReference>
<reference evidence="5" key="3">
    <citation type="submission" date="2016-02" db="EMBL/GenBank/DDBJ databases">
        <authorList>
            <person name="Teng J.L."/>
            <person name="Yang Y."/>
            <person name="Huang Y."/>
            <person name="Guo F."/>
            <person name="Wei W."/>
            <person name="Chen J.H."/>
            <person name="Wong S.Y."/>
            <person name="Lau S.K."/>
            <person name="Woo P.C."/>
        </authorList>
    </citation>
    <scope>NUCLEOTIDE SEQUENCE</scope>
    <source>
        <strain evidence="5">JCM 15929</strain>
    </source>
</reference>
<evidence type="ECO:0000256" key="2">
    <source>
        <dbReference type="ARBA" id="ARBA00023295"/>
    </source>
</evidence>
<dbReference type="PANTHER" id="PTHR12304">
    <property type="entry name" value="INOSINE-URIDINE PREFERRING NUCLEOSIDE HYDROLASE"/>
    <property type="match status" value="1"/>
</dbReference>
<keyword evidence="7" id="KW-1185">Reference proteome</keyword>
<evidence type="ECO:0000259" key="3">
    <source>
        <dbReference type="Pfam" id="PF01156"/>
    </source>
</evidence>
<evidence type="ECO:0000313" key="7">
    <source>
        <dbReference type="Proteomes" id="UP000070409"/>
    </source>
</evidence>
<dbReference type="STRING" id="239498.AXK60_03420"/>
<reference evidence="4 7" key="1">
    <citation type="submission" date="2016-02" db="EMBL/GenBank/DDBJ databases">
        <authorList>
            <person name="Teng J.L."/>
            <person name="Tang Y."/>
            <person name="Huang Y."/>
            <person name="Guo F."/>
            <person name="Wei W."/>
            <person name="Chen J.H."/>
            <person name="Wong S.Y."/>
            <person name="Lau S.K."/>
            <person name="Woo P.C."/>
        </authorList>
    </citation>
    <scope>NUCLEOTIDE SEQUENCE [LARGE SCALE GENOMIC DNA]</scope>
    <source>
        <strain evidence="4 7">JCM 13375</strain>
    </source>
</reference>
<comment type="caution">
    <text evidence="5">The sequence shown here is derived from an EMBL/GenBank/DDBJ whole genome shotgun (WGS) entry which is preliminary data.</text>
</comment>
<name>A0A138AWW2_9ACTN</name>
<dbReference type="GO" id="GO:0008477">
    <property type="term" value="F:purine nucleosidase activity"/>
    <property type="evidence" value="ECO:0007669"/>
    <property type="project" value="TreeGrafter"/>
</dbReference>
<dbReference type="EMBL" id="LSRE01000001">
    <property type="protein sequence ID" value="KXP01395.1"/>
    <property type="molecule type" value="Genomic_DNA"/>
</dbReference>
<dbReference type="SUPFAM" id="SSF53590">
    <property type="entry name" value="Nucleoside hydrolase"/>
    <property type="match status" value="1"/>
</dbReference>
<keyword evidence="2" id="KW-0326">Glycosidase</keyword>